<feature type="domain" description="RING-type" evidence="16">
    <location>
        <begin position="293"/>
        <end position="330"/>
    </location>
</feature>
<keyword evidence="12" id="KW-0496">Mitochondrion</keyword>
<keyword evidence="8" id="KW-0833">Ubl conjugation pathway</keyword>
<keyword evidence="7 14" id="KW-0863">Zinc-finger</keyword>
<comment type="catalytic activity">
    <reaction evidence="1">
        <text>S-ubiquitinyl-[E2 ubiquitin-conjugating enzyme]-L-cysteine + [acceptor protein]-L-lysine = [E2 ubiquitin-conjugating enzyme]-L-cysteine + N(6)-ubiquitinyl-[acceptor protein]-L-lysine.</text>
        <dbReference type="EC" id="2.3.2.27"/>
    </reaction>
</comment>
<keyword evidence="9" id="KW-1000">Mitochondrion outer membrane</keyword>
<keyword evidence="5 15" id="KW-0812">Transmembrane</keyword>
<dbReference type="PROSITE" id="PS50089">
    <property type="entry name" value="ZF_RING_2"/>
    <property type="match status" value="1"/>
</dbReference>
<evidence type="ECO:0000256" key="10">
    <source>
        <dbReference type="ARBA" id="ARBA00022833"/>
    </source>
</evidence>
<evidence type="ECO:0000256" key="1">
    <source>
        <dbReference type="ARBA" id="ARBA00000900"/>
    </source>
</evidence>
<accession>A0A8J2KHE4</accession>
<evidence type="ECO:0000256" key="9">
    <source>
        <dbReference type="ARBA" id="ARBA00022787"/>
    </source>
</evidence>
<evidence type="ECO:0000256" key="13">
    <source>
        <dbReference type="ARBA" id="ARBA00023136"/>
    </source>
</evidence>
<dbReference type="AlphaFoldDB" id="A0A8J2KHE4"/>
<dbReference type="InterPro" id="IPR051652">
    <property type="entry name" value="MDM2_MDM4_MUL1"/>
</dbReference>
<comment type="caution">
    <text evidence="17">The sequence shown here is derived from an EMBL/GenBank/DDBJ whole genome shotgun (WGS) entry which is preliminary data.</text>
</comment>
<keyword evidence="6" id="KW-0479">Metal-binding</keyword>
<reference evidence="17" key="1">
    <citation type="submission" date="2021-06" db="EMBL/GenBank/DDBJ databases">
        <authorList>
            <person name="Hodson N. C."/>
            <person name="Mongue J. A."/>
            <person name="Jaron S. K."/>
        </authorList>
    </citation>
    <scope>NUCLEOTIDE SEQUENCE</scope>
</reference>
<evidence type="ECO:0000256" key="5">
    <source>
        <dbReference type="ARBA" id="ARBA00022692"/>
    </source>
</evidence>
<comment type="subcellular location">
    <subcellularLocation>
        <location evidence="2">Mitochondrion outer membrane</location>
        <topology evidence="2">Multi-pass membrane protein</topology>
    </subcellularLocation>
</comment>
<name>A0A8J2KHE4_9HEXA</name>
<dbReference type="Proteomes" id="UP000708208">
    <property type="component" value="Unassembled WGS sequence"/>
</dbReference>
<dbReference type="GO" id="GO:0008270">
    <property type="term" value="F:zinc ion binding"/>
    <property type="evidence" value="ECO:0007669"/>
    <property type="project" value="UniProtKB-KW"/>
</dbReference>
<keyword evidence="18" id="KW-1185">Reference proteome</keyword>
<evidence type="ECO:0000256" key="4">
    <source>
        <dbReference type="ARBA" id="ARBA00022679"/>
    </source>
</evidence>
<dbReference type="EMBL" id="CAJVCH010322619">
    <property type="protein sequence ID" value="CAG7786665.1"/>
    <property type="molecule type" value="Genomic_DNA"/>
</dbReference>
<evidence type="ECO:0000256" key="2">
    <source>
        <dbReference type="ARBA" id="ARBA00004374"/>
    </source>
</evidence>
<evidence type="ECO:0000256" key="3">
    <source>
        <dbReference type="ARBA" id="ARBA00012483"/>
    </source>
</evidence>
<evidence type="ECO:0000256" key="15">
    <source>
        <dbReference type="SAM" id="Phobius"/>
    </source>
</evidence>
<dbReference type="InterPro" id="IPR001841">
    <property type="entry name" value="Znf_RING"/>
</dbReference>
<gene>
    <name evidence="17" type="ORF">AFUS01_LOCUS25225</name>
</gene>
<protein>
    <recommendedName>
        <fullName evidence="3">RING-type E3 ubiquitin transferase</fullName>
        <ecNumber evidence="3">2.3.2.27</ecNumber>
    </recommendedName>
</protein>
<sequence length="342" mass="37661">MENFFEETAFIIHAGLTGILFIAYKECKNIFNNLNKIQTFEVGSKLVSALDASSAGSLEYAAISGKVEPISEAIISSQGNQAVVKFLFSVGHFRNRLFSATWGASENLLYSTSTFVPFGLRSPGGFLHRSPLAIIDDPTTADLTNVLTTVGSQFVESENMSMLGHFMNILAGKQKLGTETTEKILPVGSILTAIGRVTRLPDGTTHISHPQHPSGHLPFILTTMSIDDIKATYKVQLRSFGVALLLVGSIAGFFAMRIFCKWVFCFCVKKIRRDIVKKRNPNGIAGLHDSQICITCLSNPREVLFVPCGHICTCVDCWAKLQDYRCPVCRDYIIYGYPAFIP</sequence>
<dbReference type="GO" id="GO:0061630">
    <property type="term" value="F:ubiquitin protein ligase activity"/>
    <property type="evidence" value="ECO:0007669"/>
    <property type="project" value="UniProtKB-EC"/>
</dbReference>
<evidence type="ECO:0000256" key="8">
    <source>
        <dbReference type="ARBA" id="ARBA00022786"/>
    </source>
</evidence>
<dbReference type="GO" id="GO:0005741">
    <property type="term" value="C:mitochondrial outer membrane"/>
    <property type="evidence" value="ECO:0007669"/>
    <property type="project" value="UniProtKB-SubCell"/>
</dbReference>
<keyword evidence="10" id="KW-0862">Zinc</keyword>
<evidence type="ECO:0000313" key="18">
    <source>
        <dbReference type="Proteomes" id="UP000708208"/>
    </source>
</evidence>
<evidence type="ECO:0000256" key="11">
    <source>
        <dbReference type="ARBA" id="ARBA00022989"/>
    </source>
</evidence>
<evidence type="ECO:0000259" key="16">
    <source>
        <dbReference type="PROSITE" id="PS50089"/>
    </source>
</evidence>
<dbReference type="EC" id="2.3.2.27" evidence="3"/>
<dbReference type="Pfam" id="PF12483">
    <property type="entry name" value="GIDE"/>
    <property type="match status" value="1"/>
</dbReference>
<evidence type="ECO:0000256" key="12">
    <source>
        <dbReference type="ARBA" id="ARBA00023128"/>
    </source>
</evidence>
<dbReference type="Pfam" id="PF13920">
    <property type="entry name" value="zf-C3HC4_3"/>
    <property type="match status" value="1"/>
</dbReference>
<dbReference type="GO" id="GO:0016567">
    <property type="term" value="P:protein ubiquitination"/>
    <property type="evidence" value="ECO:0007669"/>
    <property type="project" value="InterPro"/>
</dbReference>
<evidence type="ECO:0000256" key="14">
    <source>
        <dbReference type="PROSITE-ProRule" id="PRU00175"/>
    </source>
</evidence>
<keyword evidence="11 15" id="KW-1133">Transmembrane helix</keyword>
<dbReference type="PANTHER" id="PTHR12183">
    <property type="entry name" value="MITOCHONDRIAL UBIQUITIN LIGASE ACTIVATOR OF NFKB 1"/>
    <property type="match status" value="1"/>
</dbReference>
<organism evidence="17 18">
    <name type="scientific">Allacma fusca</name>
    <dbReference type="NCBI Taxonomy" id="39272"/>
    <lineage>
        <taxon>Eukaryota</taxon>
        <taxon>Metazoa</taxon>
        <taxon>Ecdysozoa</taxon>
        <taxon>Arthropoda</taxon>
        <taxon>Hexapoda</taxon>
        <taxon>Collembola</taxon>
        <taxon>Symphypleona</taxon>
        <taxon>Sminthuridae</taxon>
        <taxon>Allacma</taxon>
    </lineage>
</organism>
<proteinExistence type="predicted"/>
<evidence type="ECO:0000313" key="17">
    <source>
        <dbReference type="EMBL" id="CAG7786665.1"/>
    </source>
</evidence>
<dbReference type="PANTHER" id="PTHR12183:SF32">
    <property type="entry name" value="MITOCHONDRIAL E3 UBIQUITIN PROTEIN LIGASE 1"/>
    <property type="match status" value="1"/>
</dbReference>
<dbReference type="InterPro" id="IPR022170">
    <property type="entry name" value="MUL1-like"/>
</dbReference>
<evidence type="ECO:0000256" key="7">
    <source>
        <dbReference type="ARBA" id="ARBA00022771"/>
    </source>
</evidence>
<keyword evidence="13 15" id="KW-0472">Membrane</keyword>
<evidence type="ECO:0000256" key="6">
    <source>
        <dbReference type="ARBA" id="ARBA00022723"/>
    </source>
</evidence>
<keyword evidence="4" id="KW-0808">Transferase</keyword>
<feature type="transmembrane region" description="Helical" evidence="15">
    <location>
        <begin position="240"/>
        <end position="268"/>
    </location>
</feature>
<dbReference type="OrthoDB" id="66726at2759"/>